<feature type="transmembrane region" description="Helical" evidence="10">
    <location>
        <begin position="154"/>
        <end position="174"/>
    </location>
</feature>
<evidence type="ECO:0000256" key="7">
    <source>
        <dbReference type="ARBA" id="ARBA00023065"/>
    </source>
</evidence>
<keyword evidence="8 10" id="KW-0472">Membrane</keyword>
<keyword evidence="4 10" id="KW-0812">Transmembrane</keyword>
<keyword evidence="2 10" id="KW-0813">Transport</keyword>
<evidence type="ECO:0000256" key="10">
    <source>
        <dbReference type="RuleBase" id="RU366002"/>
    </source>
</evidence>
<dbReference type="PANTHER" id="PTHR10110">
    <property type="entry name" value="SODIUM/HYDROGEN EXCHANGER"/>
    <property type="match status" value="1"/>
</dbReference>
<evidence type="ECO:0000256" key="3">
    <source>
        <dbReference type="ARBA" id="ARBA00022475"/>
    </source>
</evidence>
<evidence type="ECO:0000256" key="4">
    <source>
        <dbReference type="ARBA" id="ARBA00022692"/>
    </source>
</evidence>
<dbReference type="InterPro" id="IPR018422">
    <property type="entry name" value="Cation/H_exchanger_CPA1"/>
</dbReference>
<evidence type="ECO:0000256" key="5">
    <source>
        <dbReference type="ARBA" id="ARBA00022989"/>
    </source>
</evidence>
<reference evidence="12 13" key="1">
    <citation type="submission" date="2024-10" db="EMBL/GenBank/DDBJ databases">
        <title>The Natural Products Discovery Center: Release of the First 8490 Sequenced Strains for Exploring Actinobacteria Biosynthetic Diversity.</title>
        <authorList>
            <person name="Kalkreuter E."/>
            <person name="Kautsar S.A."/>
            <person name="Yang D."/>
            <person name="Bader C.D."/>
            <person name="Teijaro C.N."/>
            <person name="Fluegel L."/>
            <person name="Davis C.M."/>
            <person name="Simpson J.R."/>
            <person name="Lauterbach L."/>
            <person name="Steele A.D."/>
            <person name="Gui C."/>
            <person name="Meng S."/>
            <person name="Li G."/>
            <person name="Viehrig K."/>
            <person name="Ye F."/>
            <person name="Su P."/>
            <person name="Kiefer A.F."/>
            <person name="Nichols A."/>
            <person name="Cepeda A.J."/>
            <person name="Yan W."/>
            <person name="Fan B."/>
            <person name="Jiang Y."/>
            <person name="Adhikari A."/>
            <person name="Zheng C.-J."/>
            <person name="Schuster L."/>
            <person name="Cowan T.M."/>
            <person name="Smanski M.J."/>
            <person name="Chevrette M.G."/>
            <person name="De Carvalho L.P.S."/>
            <person name="Shen B."/>
        </authorList>
    </citation>
    <scope>NUCLEOTIDE SEQUENCE [LARGE SCALE GENOMIC DNA]</scope>
    <source>
        <strain evidence="12 13">NPDC053399</strain>
    </source>
</reference>
<keyword evidence="13" id="KW-1185">Reference proteome</keyword>
<comment type="function">
    <text evidence="10">Na(+)/H(+) antiporter that extrudes sodium in exchange for external protons.</text>
</comment>
<evidence type="ECO:0000256" key="6">
    <source>
        <dbReference type="ARBA" id="ARBA00023053"/>
    </source>
</evidence>
<feature type="transmembrane region" description="Helical" evidence="10">
    <location>
        <begin position="54"/>
        <end position="71"/>
    </location>
</feature>
<evidence type="ECO:0000256" key="9">
    <source>
        <dbReference type="ARBA" id="ARBA00023201"/>
    </source>
</evidence>
<comment type="similarity">
    <text evidence="10">Belongs to the monovalent cation:proton antiporter 1 (CPA1) transporter (TC 2.A.36) family.</text>
</comment>
<name>A0ABW8C9Z8_9ACTN</name>
<feature type="transmembrane region" description="Helical" evidence="10">
    <location>
        <begin position="180"/>
        <end position="201"/>
    </location>
</feature>
<comment type="caution">
    <text evidence="12">The sequence shown here is derived from an EMBL/GenBank/DDBJ whole genome shotgun (WGS) entry which is preliminary data.</text>
</comment>
<evidence type="ECO:0000259" key="11">
    <source>
        <dbReference type="Pfam" id="PF00999"/>
    </source>
</evidence>
<feature type="transmembrane region" description="Helical" evidence="10">
    <location>
        <begin position="343"/>
        <end position="366"/>
    </location>
</feature>
<accession>A0ABW8C9Z8</accession>
<dbReference type="Gene3D" id="1.20.1530.20">
    <property type="match status" value="1"/>
</dbReference>
<feature type="transmembrane region" description="Helical" evidence="10">
    <location>
        <begin position="112"/>
        <end position="134"/>
    </location>
</feature>
<feature type="transmembrane region" description="Helical" evidence="10">
    <location>
        <begin position="83"/>
        <end position="106"/>
    </location>
</feature>
<feature type="transmembrane region" description="Helical" evidence="10">
    <location>
        <begin position="6"/>
        <end position="23"/>
    </location>
</feature>
<evidence type="ECO:0000313" key="12">
    <source>
        <dbReference type="EMBL" id="MFI9103265.1"/>
    </source>
</evidence>
<evidence type="ECO:0000313" key="13">
    <source>
        <dbReference type="Proteomes" id="UP001614394"/>
    </source>
</evidence>
<protein>
    <submittedName>
        <fullName evidence="12">Na+/H+ antiporter</fullName>
    </submittedName>
</protein>
<dbReference type="EMBL" id="JBITYG010000006">
    <property type="protein sequence ID" value="MFI9103265.1"/>
    <property type="molecule type" value="Genomic_DNA"/>
</dbReference>
<keyword evidence="10" id="KW-0050">Antiport</keyword>
<comment type="subcellular location">
    <subcellularLocation>
        <location evidence="1 10">Cell membrane</location>
        <topology evidence="1 10">Multi-pass membrane protein</topology>
    </subcellularLocation>
</comment>
<dbReference type="Pfam" id="PF00999">
    <property type="entry name" value="Na_H_Exchanger"/>
    <property type="match status" value="1"/>
</dbReference>
<dbReference type="InterPro" id="IPR006153">
    <property type="entry name" value="Cation/H_exchanger_TM"/>
</dbReference>
<dbReference type="RefSeq" id="WP_399652024.1">
    <property type="nucleotide sequence ID" value="NZ_JBITYG010000006.1"/>
</dbReference>
<sequence>MLGLELVVVLGVAVLLCGVLSKRLRVSQPVLQLAVGVVLGFVPALRAVQFPPDVVLLLFLPALLYWESLNTSLRAIRRSLRGIVLVSTLLVIATAGAVAAVAHALGLMWGPAWVLGAAVAPTDATALAAVERLLPHRNLTILKAESLVNDGTALVVYGVAAGVTVGDIHLSVATVSGRVLLAYLGGAAAGALVAWLSILLLRRLTDPLLVNVLALLAPFAAYLIAESVEASGVLAVVVAGLAVSQASPRLVAAASRSQGYALWALATYLLNGTLFVLVGLELQSAVRGLTSTALASALITVLAVSVTLVVVRIAFLFLSAYAIRAIDRRPEQLLRRVSDRSRIVAGLSGFRGAVSLAVALSVPATLDSGAPFPDRDTIVFVTTGVIVLTLVAQGMVLPAVVRWAQLPPDTTVDSERRLAEIAATREALAALDGLATTIGAEVETADRLREEYEQHLRVLTAIPALDDDPDDQVAADSAEVLRRHRRATELRLALLARKRATVIRLRDENTIDDTVLRQIQARLDHEETRLTRVDKTE</sequence>
<evidence type="ECO:0000256" key="8">
    <source>
        <dbReference type="ARBA" id="ARBA00023136"/>
    </source>
</evidence>
<keyword evidence="5 10" id="KW-1133">Transmembrane helix</keyword>
<dbReference type="NCBIfam" id="TIGR00831">
    <property type="entry name" value="a_cpa1"/>
    <property type="match status" value="1"/>
</dbReference>
<evidence type="ECO:0000256" key="1">
    <source>
        <dbReference type="ARBA" id="ARBA00004651"/>
    </source>
</evidence>
<organism evidence="12 13">
    <name type="scientific">Streptomyces fildesensis</name>
    <dbReference type="NCBI Taxonomy" id="375757"/>
    <lineage>
        <taxon>Bacteria</taxon>
        <taxon>Bacillati</taxon>
        <taxon>Actinomycetota</taxon>
        <taxon>Actinomycetes</taxon>
        <taxon>Kitasatosporales</taxon>
        <taxon>Streptomycetaceae</taxon>
        <taxon>Streptomyces</taxon>
    </lineage>
</organism>
<feature type="transmembrane region" description="Helical" evidence="10">
    <location>
        <begin position="208"/>
        <end position="225"/>
    </location>
</feature>
<evidence type="ECO:0000256" key="2">
    <source>
        <dbReference type="ARBA" id="ARBA00022448"/>
    </source>
</evidence>
<keyword evidence="7 10" id="KW-0406">Ion transport</keyword>
<keyword evidence="3 10" id="KW-1003">Cell membrane</keyword>
<feature type="domain" description="Cation/H+ exchanger transmembrane" evidence="11">
    <location>
        <begin position="12"/>
        <end position="403"/>
    </location>
</feature>
<keyword evidence="9 10" id="KW-0739">Sodium transport</keyword>
<dbReference type="Proteomes" id="UP001614394">
    <property type="component" value="Unassembled WGS sequence"/>
</dbReference>
<feature type="transmembrane region" description="Helical" evidence="10">
    <location>
        <begin position="260"/>
        <end position="280"/>
    </location>
</feature>
<proteinExistence type="inferred from homology"/>
<feature type="transmembrane region" description="Helical" evidence="10">
    <location>
        <begin position="292"/>
        <end position="323"/>
    </location>
</feature>
<dbReference type="InterPro" id="IPR038770">
    <property type="entry name" value="Na+/solute_symporter_sf"/>
</dbReference>
<feature type="transmembrane region" description="Helical" evidence="10">
    <location>
        <begin position="30"/>
        <end position="48"/>
    </location>
</feature>
<keyword evidence="6 10" id="KW-0915">Sodium</keyword>
<feature type="transmembrane region" description="Helical" evidence="10">
    <location>
        <begin position="231"/>
        <end position="248"/>
    </location>
</feature>
<dbReference type="PANTHER" id="PTHR10110:SF86">
    <property type="entry name" value="SODIUM_HYDROGEN EXCHANGER 7"/>
    <property type="match status" value="1"/>
</dbReference>
<feature type="transmembrane region" description="Helical" evidence="10">
    <location>
        <begin position="378"/>
        <end position="401"/>
    </location>
</feature>
<comment type="caution">
    <text evidence="10">Lacks conserved residue(s) required for the propagation of feature annotation.</text>
</comment>
<gene>
    <name evidence="12" type="ORF">ACIGXA_22350</name>
</gene>
<dbReference type="InterPro" id="IPR004705">
    <property type="entry name" value="Cation/H_exchanger_CPA1_bac"/>
</dbReference>